<keyword evidence="10" id="KW-1185">Reference proteome</keyword>
<accession>A0AAU9D3E6</accession>
<organism evidence="9 10">
    <name type="scientific">Haliovirga abyssi</name>
    <dbReference type="NCBI Taxonomy" id="2996794"/>
    <lineage>
        <taxon>Bacteria</taxon>
        <taxon>Fusobacteriati</taxon>
        <taxon>Fusobacteriota</taxon>
        <taxon>Fusobacteriia</taxon>
        <taxon>Fusobacteriales</taxon>
        <taxon>Haliovirgaceae</taxon>
        <taxon>Haliovirga</taxon>
    </lineage>
</organism>
<comment type="similarity">
    <text evidence="2">Belongs to the flagella basal body rod proteins family.</text>
</comment>
<dbReference type="PANTHER" id="PTHR30435:SF2">
    <property type="entry name" value="FLAGELLAR BASAL-BODY ROD PROTEIN FLGC"/>
    <property type="match status" value="1"/>
</dbReference>
<dbReference type="PROSITE" id="PS00588">
    <property type="entry name" value="FLAGELLA_BB_ROD"/>
    <property type="match status" value="1"/>
</dbReference>
<keyword evidence="4 6" id="KW-0975">Bacterial flagellum</keyword>
<keyword evidence="9" id="KW-0282">Flagellum</keyword>
<protein>
    <recommendedName>
        <fullName evidence="3 6">Flagellar basal-body rod protein FlgC</fullName>
    </recommendedName>
</protein>
<evidence type="ECO:0000256" key="5">
    <source>
        <dbReference type="ARBA" id="ARBA00025933"/>
    </source>
</evidence>
<gene>
    <name evidence="9" type="primary">flgC</name>
    <name evidence="9" type="ORF">HLVA_10550</name>
</gene>
<sequence length="147" mass="16131">MGIFGIINTSASGLTAERLRMDVISENIANANTTVTKNGTPYRRKEVIFQARKNTEFKIPMNMSNENDSEIGNGVRVLKIAEDKAPFKYVYNPNHPNANKDGYVAMPNVNIVKEMTDMITATRAYEANVTVINSAKGMANSALSIGK</sequence>
<feature type="domain" description="Flagellar basal body rod protein N-terminal" evidence="7">
    <location>
        <begin position="7"/>
        <end position="34"/>
    </location>
</feature>
<evidence type="ECO:0000256" key="4">
    <source>
        <dbReference type="ARBA" id="ARBA00023143"/>
    </source>
</evidence>
<dbReference type="GO" id="GO:0071978">
    <property type="term" value="P:bacterial-type flagellum-dependent swarming motility"/>
    <property type="evidence" value="ECO:0007669"/>
    <property type="project" value="TreeGrafter"/>
</dbReference>
<keyword evidence="9" id="KW-0969">Cilium</keyword>
<evidence type="ECO:0000256" key="3">
    <source>
        <dbReference type="ARBA" id="ARBA00017941"/>
    </source>
</evidence>
<evidence type="ECO:0000259" key="8">
    <source>
        <dbReference type="Pfam" id="PF06429"/>
    </source>
</evidence>
<dbReference type="InterPro" id="IPR006299">
    <property type="entry name" value="FlgC"/>
</dbReference>
<keyword evidence="9" id="KW-0966">Cell projection</keyword>
<comment type="subunit">
    <text evidence="5 6">The basal body constitutes a major portion of the flagellar organelle and consists of four rings (L,P,S, and M) mounted on a central rod. The rod consists of about 26 subunits of FlgG in the distal portion, and FlgB, FlgC and FlgF are thought to build up the proximal portion of the rod with about 6 subunits each.</text>
</comment>
<reference evidence="9 10" key="1">
    <citation type="submission" date="2022-11" db="EMBL/GenBank/DDBJ databases">
        <title>Haliovirga abyssi gen. nov., sp. nov., a mesophilic fermentative bacterium isolated from the Iheya North hydrothermal field and the proposal of Haliovirgaceae fam. nov.</title>
        <authorList>
            <person name="Miyazaki U."/>
            <person name="Tame A."/>
            <person name="Miyazaki J."/>
            <person name="Takai K."/>
            <person name="Sawayama S."/>
            <person name="Kitajima M."/>
            <person name="Okamoto A."/>
            <person name="Nakagawa S."/>
        </authorList>
    </citation>
    <scope>NUCLEOTIDE SEQUENCE [LARGE SCALE GENOMIC DNA]</scope>
    <source>
        <strain evidence="9 10">IC12</strain>
    </source>
</reference>
<evidence type="ECO:0000313" key="10">
    <source>
        <dbReference type="Proteomes" id="UP001321582"/>
    </source>
</evidence>
<dbReference type="RefSeq" id="WP_307905413.1">
    <property type="nucleotide sequence ID" value="NZ_AP027059.1"/>
</dbReference>
<dbReference type="KEGG" id="haby:HLVA_10550"/>
<evidence type="ECO:0000256" key="6">
    <source>
        <dbReference type="RuleBase" id="RU362062"/>
    </source>
</evidence>
<dbReference type="EMBL" id="AP027059">
    <property type="protein sequence ID" value="BDU50486.1"/>
    <property type="molecule type" value="Genomic_DNA"/>
</dbReference>
<evidence type="ECO:0000256" key="1">
    <source>
        <dbReference type="ARBA" id="ARBA00004117"/>
    </source>
</evidence>
<proteinExistence type="inferred from homology"/>
<feature type="domain" description="Flagellar basal-body/hook protein C-terminal" evidence="8">
    <location>
        <begin position="101"/>
        <end position="144"/>
    </location>
</feature>
<dbReference type="Pfam" id="PF06429">
    <property type="entry name" value="Flg_bbr_C"/>
    <property type="match status" value="1"/>
</dbReference>
<dbReference type="Pfam" id="PF00460">
    <property type="entry name" value="Flg_bb_rod"/>
    <property type="match status" value="1"/>
</dbReference>
<evidence type="ECO:0000313" key="9">
    <source>
        <dbReference type="EMBL" id="BDU50486.1"/>
    </source>
</evidence>
<comment type="subcellular location">
    <subcellularLocation>
        <location evidence="1 6">Bacterial flagellum basal body</location>
    </subcellularLocation>
</comment>
<name>A0AAU9D3E6_9FUSO</name>
<dbReference type="InterPro" id="IPR019776">
    <property type="entry name" value="Flagellar_basal_body_rod_CS"/>
</dbReference>
<evidence type="ECO:0000259" key="7">
    <source>
        <dbReference type="Pfam" id="PF00460"/>
    </source>
</evidence>
<evidence type="ECO:0000256" key="2">
    <source>
        <dbReference type="ARBA" id="ARBA00009677"/>
    </source>
</evidence>
<dbReference type="PANTHER" id="PTHR30435">
    <property type="entry name" value="FLAGELLAR PROTEIN"/>
    <property type="match status" value="1"/>
</dbReference>
<dbReference type="GO" id="GO:0030694">
    <property type="term" value="C:bacterial-type flagellum basal body, rod"/>
    <property type="evidence" value="ECO:0007669"/>
    <property type="project" value="UniProtKB-UniRule"/>
</dbReference>
<dbReference type="InterPro" id="IPR010930">
    <property type="entry name" value="Flg_bb/hook_C_dom"/>
</dbReference>
<dbReference type="Proteomes" id="UP001321582">
    <property type="component" value="Chromosome"/>
</dbReference>
<dbReference type="InterPro" id="IPR001444">
    <property type="entry name" value="Flag_bb_rod_N"/>
</dbReference>
<dbReference type="NCBIfam" id="TIGR01395">
    <property type="entry name" value="FlgC"/>
    <property type="match status" value="1"/>
</dbReference>
<dbReference type="AlphaFoldDB" id="A0AAU9D3E6"/>